<protein>
    <submittedName>
        <fullName evidence="1">Uncharacterized protein</fullName>
    </submittedName>
</protein>
<proteinExistence type="predicted"/>
<evidence type="ECO:0000313" key="2">
    <source>
        <dbReference type="Proteomes" id="UP000001075"/>
    </source>
</evidence>
<dbReference type="EMBL" id="JH000058">
    <property type="protein sequence ID" value="EGW06273.1"/>
    <property type="molecule type" value="Genomic_DNA"/>
</dbReference>
<name>G3GXC4_CRIGR</name>
<reference evidence="2" key="1">
    <citation type="journal article" date="2011" name="Nat. Biotechnol.">
        <title>The genomic sequence of the Chinese hamster ovary (CHO)-K1 cell line.</title>
        <authorList>
            <person name="Xu X."/>
            <person name="Nagarajan H."/>
            <person name="Lewis N.E."/>
            <person name="Pan S."/>
            <person name="Cai Z."/>
            <person name="Liu X."/>
            <person name="Chen W."/>
            <person name="Xie M."/>
            <person name="Wang W."/>
            <person name="Hammond S."/>
            <person name="Andersen M.R."/>
            <person name="Neff N."/>
            <person name="Passarelli B."/>
            <person name="Koh W."/>
            <person name="Fan H.C."/>
            <person name="Wang J."/>
            <person name="Gui Y."/>
            <person name="Lee K.H."/>
            <person name="Betenbaugh M.J."/>
            <person name="Quake S.R."/>
            <person name="Famili I."/>
            <person name="Palsson B.O."/>
            <person name="Wang J."/>
        </authorList>
    </citation>
    <scope>NUCLEOTIDE SEQUENCE [LARGE SCALE GENOMIC DNA]</scope>
    <source>
        <strain evidence="2">CHO K1 cell line</strain>
    </source>
</reference>
<dbReference type="AlphaFoldDB" id="G3GXC4"/>
<gene>
    <name evidence="1" type="ORF">I79_002414</name>
</gene>
<evidence type="ECO:0000313" key="1">
    <source>
        <dbReference type="EMBL" id="EGW06273.1"/>
    </source>
</evidence>
<dbReference type="Proteomes" id="UP000001075">
    <property type="component" value="Unassembled WGS sequence"/>
</dbReference>
<dbReference type="InParanoid" id="G3GXC4"/>
<sequence>MLWALGGLQPDTTALRGLLCVSGHSVAWQPLCNCCMTRTFQCRSPAANGSCWRVTGLYYVRQNLISNCVPLWAPDTDTNSVHFCNRTAEVRYTGVIHTRSQAAAVRKKSSE</sequence>
<accession>G3GXC4</accession>
<organism evidence="1 2">
    <name type="scientific">Cricetulus griseus</name>
    <name type="common">Chinese hamster</name>
    <name type="synonym">Cricetulus barabensis griseus</name>
    <dbReference type="NCBI Taxonomy" id="10029"/>
    <lineage>
        <taxon>Eukaryota</taxon>
        <taxon>Metazoa</taxon>
        <taxon>Chordata</taxon>
        <taxon>Craniata</taxon>
        <taxon>Vertebrata</taxon>
        <taxon>Euteleostomi</taxon>
        <taxon>Mammalia</taxon>
        <taxon>Eutheria</taxon>
        <taxon>Euarchontoglires</taxon>
        <taxon>Glires</taxon>
        <taxon>Rodentia</taxon>
        <taxon>Myomorpha</taxon>
        <taxon>Muroidea</taxon>
        <taxon>Cricetidae</taxon>
        <taxon>Cricetinae</taxon>
        <taxon>Cricetulus</taxon>
    </lineage>
</organism>